<evidence type="ECO:0000256" key="15">
    <source>
        <dbReference type="ARBA" id="ARBA00023157"/>
    </source>
</evidence>
<evidence type="ECO:0000256" key="8">
    <source>
        <dbReference type="ARBA" id="ARBA00022737"/>
    </source>
</evidence>
<sequence>MKFKLLLLVTLFSIVFAQQEGKKCKERSTCSECMLASGECYWCADPGFPYDRCNLKPILQGDQNCKLISIEDNIKVSEVNNAFSSTIQVVPQEVSFKLRPFQSQQFKISVKPARDYPVQLYYLMDMSKSMEDDQEKLKSLGKKIAEEINKITKNYQLAFGSFVDKTVSPFTQVDIINHPCDLDEKFGKKGPCDPTFGYRHNFNFDSNATKFEEAVAQQKISGNLDTPEGGFDGLMQVSVCDTMLGWKNMDQARRIVIFVTDASPHIAGDGKIGGITAPNDGLCHLLDKDTYKIYDKSNEMDYPSISQLKVKMKQNKVVPILAVTSDVFPVYQKLAEQWKDTGAAIGKLEFDSSNIVDLIRDSYKKIATTVRLIDDSNRDRFTVRYKGSCSSAVDNECQNVQIEEQVDFTVTITALDCKSAKNDSFKITIPGFGDVKVNIEMICDCPCEREAGTPNADICNKNGTSKCGICYCNPGRYGVNCDCDNKAQADTSLCKIANSTDDRVCSGFGICVCGQCECIKRSVPEERIYGKYCQCNNFGCDRYQGKICGGPERGVCDCQECKCKEAFQGANCGAINCTIGAKNCRKDNQICSNNGVCACDTCVCSFGYKGKYCENCVSCPGKCANVKDCVFCQAFKKGKDEVCSKCNLNIRIVNKTEEKCSYLDDDNCYVIFSFEDNEFAGTLNETILVQKERKCIVIVPTDPPILAIVLGTIGGIVLLGLILLLLWKLLITAYDNYEYQRFERERMKSQWENAENPIYKPSKQQFQNPTYAGNN</sequence>
<keyword evidence="7 19" id="KW-0732">Signal</keyword>
<accession>A0ABM4CT26</accession>
<evidence type="ECO:0000259" key="20">
    <source>
        <dbReference type="SMART" id="SM00187"/>
    </source>
</evidence>
<dbReference type="InterPro" id="IPR012896">
    <property type="entry name" value="Integrin_bsu_tail"/>
</dbReference>
<keyword evidence="11 17" id="KW-0130">Cell adhesion</keyword>
<dbReference type="PROSITE" id="PS00243">
    <property type="entry name" value="I_EGF_1"/>
    <property type="match status" value="2"/>
</dbReference>
<dbReference type="Gene3D" id="2.10.25.10">
    <property type="entry name" value="Laminin"/>
    <property type="match status" value="4"/>
</dbReference>
<feature type="domain" description="Integrin beta subunit cytoplasmic" evidence="21">
    <location>
        <begin position="728"/>
        <end position="774"/>
    </location>
</feature>
<dbReference type="SUPFAM" id="SSF69179">
    <property type="entry name" value="Integrin domains"/>
    <property type="match status" value="1"/>
</dbReference>
<dbReference type="InterPro" id="IPR002369">
    <property type="entry name" value="Integrin_bsu_VWA"/>
</dbReference>
<comment type="similarity">
    <text evidence="2 17">Belongs to the integrin beta chain family.</text>
</comment>
<dbReference type="InterPro" id="IPR036349">
    <property type="entry name" value="Integrin_bsu_tail_dom_sf"/>
</dbReference>
<evidence type="ECO:0000256" key="3">
    <source>
        <dbReference type="ARBA" id="ARBA00022475"/>
    </source>
</evidence>
<evidence type="ECO:0000313" key="24">
    <source>
        <dbReference type="RefSeq" id="XP_065665072.1"/>
    </source>
</evidence>
<dbReference type="SMART" id="SM00187">
    <property type="entry name" value="INB"/>
    <property type="match status" value="1"/>
</dbReference>
<evidence type="ECO:0000259" key="21">
    <source>
        <dbReference type="SMART" id="SM01241"/>
    </source>
</evidence>
<dbReference type="PANTHER" id="PTHR10082:SF60">
    <property type="entry name" value="INTEGRIN BETA-PS"/>
    <property type="match status" value="1"/>
</dbReference>
<evidence type="ECO:0000256" key="14">
    <source>
        <dbReference type="ARBA" id="ARBA00023136"/>
    </source>
</evidence>
<feature type="transmembrane region" description="Helical" evidence="18">
    <location>
        <begin position="705"/>
        <end position="727"/>
    </location>
</feature>
<name>A0ABM4CT26_HYDVU</name>
<dbReference type="InterPro" id="IPR057073">
    <property type="entry name" value="EGF_integrin_2"/>
</dbReference>
<evidence type="ECO:0000256" key="10">
    <source>
        <dbReference type="ARBA" id="ARBA00022842"/>
    </source>
</evidence>
<protein>
    <recommendedName>
        <fullName evidence="17">Integrin beta</fullName>
    </recommendedName>
</protein>
<feature type="domain" description="Integrin beta subunit VWA" evidence="20">
    <location>
        <begin position="29"/>
        <end position="445"/>
    </location>
</feature>
<dbReference type="InterPro" id="IPR057243">
    <property type="entry name" value="Integrin_I-EGF_CS"/>
</dbReference>
<keyword evidence="6" id="KW-0479">Metal-binding</keyword>
<feature type="chain" id="PRO_5047000991" description="Integrin beta" evidence="19">
    <location>
        <begin position="18"/>
        <end position="775"/>
    </location>
</feature>
<evidence type="ECO:0000256" key="11">
    <source>
        <dbReference type="ARBA" id="ARBA00022889"/>
    </source>
</evidence>
<dbReference type="Pfam" id="PF23105">
    <property type="entry name" value="EGF_integrin"/>
    <property type="match status" value="1"/>
</dbReference>
<evidence type="ECO:0000256" key="19">
    <source>
        <dbReference type="SAM" id="SignalP"/>
    </source>
</evidence>
<dbReference type="Proteomes" id="UP001652625">
    <property type="component" value="Chromosome 11"/>
</dbReference>
<keyword evidence="4" id="KW-0245">EGF-like domain</keyword>
<dbReference type="GO" id="GO:0007229">
    <property type="term" value="P:integrin-mediated signaling pathway"/>
    <property type="evidence" value="ECO:0007669"/>
    <property type="project" value="UniProtKB-KW"/>
</dbReference>
<dbReference type="PRINTS" id="PR01186">
    <property type="entry name" value="INTEGRINB"/>
</dbReference>
<keyword evidence="14 18" id="KW-0472">Membrane</keyword>
<evidence type="ECO:0000256" key="12">
    <source>
        <dbReference type="ARBA" id="ARBA00022989"/>
    </source>
</evidence>
<evidence type="ECO:0000256" key="5">
    <source>
        <dbReference type="ARBA" id="ARBA00022692"/>
    </source>
</evidence>
<keyword evidence="10" id="KW-0460">Magnesium</keyword>
<reference evidence="24" key="1">
    <citation type="submission" date="2025-08" db="UniProtKB">
        <authorList>
            <consortium name="RefSeq"/>
        </authorList>
    </citation>
    <scope>IDENTIFICATION</scope>
</reference>
<dbReference type="SUPFAM" id="SSF103575">
    <property type="entry name" value="Plexin repeat"/>
    <property type="match status" value="1"/>
</dbReference>
<evidence type="ECO:0000256" key="2">
    <source>
        <dbReference type="ARBA" id="ARBA00007449"/>
    </source>
</evidence>
<dbReference type="InterPro" id="IPR032695">
    <property type="entry name" value="Integrin_dom_sf"/>
</dbReference>
<evidence type="ECO:0000256" key="1">
    <source>
        <dbReference type="ARBA" id="ARBA00004251"/>
    </source>
</evidence>
<keyword evidence="23" id="KW-1185">Reference proteome</keyword>
<dbReference type="InterPro" id="IPR015812">
    <property type="entry name" value="Integrin_bsu"/>
</dbReference>
<evidence type="ECO:0000256" key="17">
    <source>
        <dbReference type="RuleBase" id="RU000633"/>
    </source>
</evidence>
<gene>
    <name evidence="24" type="primary">LOC100213119</name>
</gene>
<dbReference type="SMART" id="SM01242">
    <property type="entry name" value="Integrin_B_tail"/>
    <property type="match status" value="1"/>
</dbReference>
<evidence type="ECO:0000256" key="7">
    <source>
        <dbReference type="ARBA" id="ARBA00022729"/>
    </source>
</evidence>
<dbReference type="InterPro" id="IPR036465">
    <property type="entry name" value="vWFA_dom_sf"/>
</dbReference>
<dbReference type="InterPro" id="IPR014836">
    <property type="entry name" value="Integrin_bsu_cyt_dom"/>
</dbReference>
<keyword evidence="16" id="KW-0325">Glycoprotein</keyword>
<keyword evidence="3" id="KW-1003">Cell membrane</keyword>
<keyword evidence="5 17" id="KW-0812">Transmembrane</keyword>
<dbReference type="Pfam" id="PF18372">
    <property type="entry name" value="I-EGF_1"/>
    <property type="match status" value="1"/>
</dbReference>
<feature type="domain" description="Integrin beta subunit tail" evidence="22">
    <location>
        <begin position="623"/>
        <end position="700"/>
    </location>
</feature>
<evidence type="ECO:0000256" key="13">
    <source>
        <dbReference type="ARBA" id="ARBA00023037"/>
    </source>
</evidence>
<dbReference type="SMART" id="SM01241">
    <property type="entry name" value="Integrin_b_cyt"/>
    <property type="match status" value="1"/>
</dbReference>
<dbReference type="SUPFAM" id="SSF57196">
    <property type="entry name" value="EGF/Laminin"/>
    <property type="match status" value="1"/>
</dbReference>
<dbReference type="PANTHER" id="PTHR10082">
    <property type="entry name" value="INTEGRIN BETA SUBUNIT"/>
    <property type="match status" value="1"/>
</dbReference>
<dbReference type="Gene3D" id="1.20.5.100">
    <property type="entry name" value="Cytochrome c1, transmembrane anchor, C-terminal"/>
    <property type="match status" value="1"/>
</dbReference>
<keyword evidence="9" id="KW-0106">Calcium</keyword>
<dbReference type="Gene3D" id="2.60.40.1510">
    <property type="entry name" value="ntegrin, alpha v. Chain A, domain 3"/>
    <property type="match status" value="1"/>
</dbReference>
<evidence type="ECO:0000256" key="16">
    <source>
        <dbReference type="ARBA" id="ARBA00023180"/>
    </source>
</evidence>
<evidence type="ECO:0000313" key="23">
    <source>
        <dbReference type="Proteomes" id="UP001652625"/>
    </source>
</evidence>
<keyword evidence="13 17" id="KW-0401">Integrin</keyword>
<keyword evidence="12 18" id="KW-1133">Transmembrane helix</keyword>
<keyword evidence="15" id="KW-1015">Disulfide bond</keyword>
<dbReference type="Pfam" id="PF00362">
    <property type="entry name" value="Integrin_beta"/>
    <property type="match status" value="1"/>
</dbReference>
<dbReference type="SUPFAM" id="SSF69687">
    <property type="entry name" value="Integrin beta tail domain"/>
    <property type="match status" value="1"/>
</dbReference>
<organism evidence="23 24">
    <name type="scientific">Hydra vulgaris</name>
    <name type="common">Hydra</name>
    <name type="synonym">Hydra attenuata</name>
    <dbReference type="NCBI Taxonomy" id="6087"/>
    <lineage>
        <taxon>Eukaryota</taxon>
        <taxon>Metazoa</taxon>
        <taxon>Cnidaria</taxon>
        <taxon>Hydrozoa</taxon>
        <taxon>Hydroidolina</taxon>
        <taxon>Anthoathecata</taxon>
        <taxon>Aplanulata</taxon>
        <taxon>Hydridae</taxon>
        <taxon>Hydra</taxon>
    </lineage>
</organism>
<dbReference type="RefSeq" id="XP_065665072.1">
    <property type="nucleotide sequence ID" value="XM_065809000.1"/>
</dbReference>
<proteinExistence type="inferred from homology"/>
<dbReference type="SUPFAM" id="SSF53300">
    <property type="entry name" value="vWA-like"/>
    <property type="match status" value="1"/>
</dbReference>
<comment type="subcellular location">
    <subcellularLocation>
        <location evidence="1 17">Cell membrane</location>
        <topology evidence="1 17">Single-pass type I membrane protein</topology>
    </subcellularLocation>
</comment>
<evidence type="ECO:0000256" key="6">
    <source>
        <dbReference type="ARBA" id="ARBA00022723"/>
    </source>
</evidence>
<feature type="signal peptide" evidence="19">
    <location>
        <begin position="1"/>
        <end position="17"/>
    </location>
</feature>
<keyword evidence="8" id="KW-0677">Repeat</keyword>
<evidence type="ECO:0000256" key="18">
    <source>
        <dbReference type="SAM" id="Phobius"/>
    </source>
</evidence>
<dbReference type="Pfam" id="PF08725">
    <property type="entry name" value="Integrin_b_cyt"/>
    <property type="match status" value="1"/>
</dbReference>
<dbReference type="Gene3D" id="3.40.50.410">
    <property type="entry name" value="von Willebrand factor, type A domain"/>
    <property type="match status" value="1"/>
</dbReference>
<dbReference type="PIRSF" id="PIRSF002512">
    <property type="entry name" value="Integrin_B"/>
    <property type="match status" value="1"/>
</dbReference>
<evidence type="ECO:0000256" key="9">
    <source>
        <dbReference type="ARBA" id="ARBA00022837"/>
    </source>
</evidence>
<evidence type="ECO:0000259" key="22">
    <source>
        <dbReference type="SMART" id="SM01242"/>
    </source>
</evidence>
<dbReference type="GeneID" id="100213119"/>
<dbReference type="InterPro" id="IPR040622">
    <property type="entry name" value="EGF_integrin_1"/>
</dbReference>
<evidence type="ECO:0000256" key="4">
    <source>
        <dbReference type="ARBA" id="ARBA00022536"/>
    </source>
</evidence>